<protein>
    <submittedName>
        <fullName evidence="3">Uncharacterized protein</fullName>
    </submittedName>
</protein>
<proteinExistence type="predicted"/>
<comment type="caution">
    <text evidence="3">The sequence shown here is derived from an EMBL/GenBank/DDBJ whole genome shotgun (WGS) entry which is preliminary data.</text>
</comment>
<accession>A0AAD1XMV2</accession>
<feature type="region of interest" description="Disordered" evidence="2">
    <location>
        <begin position="159"/>
        <end position="214"/>
    </location>
</feature>
<organism evidence="3 4">
    <name type="scientific">Euplotes crassus</name>
    <dbReference type="NCBI Taxonomy" id="5936"/>
    <lineage>
        <taxon>Eukaryota</taxon>
        <taxon>Sar</taxon>
        <taxon>Alveolata</taxon>
        <taxon>Ciliophora</taxon>
        <taxon>Intramacronucleata</taxon>
        <taxon>Spirotrichea</taxon>
        <taxon>Hypotrichia</taxon>
        <taxon>Euplotida</taxon>
        <taxon>Euplotidae</taxon>
        <taxon>Moneuplotes</taxon>
    </lineage>
</organism>
<gene>
    <name evidence="3" type="ORF">ECRASSUSDP1_LOCUS17158</name>
</gene>
<feature type="compositionally biased region" description="Basic and acidic residues" evidence="2">
    <location>
        <begin position="181"/>
        <end position="193"/>
    </location>
</feature>
<dbReference type="EMBL" id="CAMPGE010017298">
    <property type="protein sequence ID" value="CAI2375793.1"/>
    <property type="molecule type" value="Genomic_DNA"/>
</dbReference>
<name>A0AAD1XMV2_EUPCR</name>
<sequence length="228" mass="26660">MVLLEERNLTMINQNQESEASLEETRNKLKNEINKRQAEVDKYRENMDFLDNQSKAMSVVDASTIVTYKPPGVNDYKKDSRDKLGIDKVEDLVNEIFDSIVPKHIATKEMDMLTKLQKIEGATQELLDMRSNLMKYGDLNLLNDIRELENLLDRNRKQSGIKKRMEEEKQDKIKKQLKSQQRAEKTQANEFKGRKPQYRASKPKLSNGKKGKIHYSEKEADLMRYVYG</sequence>
<evidence type="ECO:0000313" key="3">
    <source>
        <dbReference type="EMBL" id="CAI2375793.1"/>
    </source>
</evidence>
<reference evidence="3" key="1">
    <citation type="submission" date="2023-07" db="EMBL/GenBank/DDBJ databases">
        <authorList>
            <consortium name="AG Swart"/>
            <person name="Singh M."/>
            <person name="Singh A."/>
            <person name="Seah K."/>
            <person name="Emmerich C."/>
        </authorList>
    </citation>
    <scope>NUCLEOTIDE SEQUENCE</scope>
    <source>
        <strain evidence="3">DP1</strain>
    </source>
</reference>
<evidence type="ECO:0000313" key="4">
    <source>
        <dbReference type="Proteomes" id="UP001295684"/>
    </source>
</evidence>
<feature type="coiled-coil region" evidence="1">
    <location>
        <begin position="12"/>
        <end position="53"/>
    </location>
</feature>
<feature type="compositionally biased region" description="Basic and acidic residues" evidence="2">
    <location>
        <begin position="163"/>
        <end position="174"/>
    </location>
</feature>
<keyword evidence="4" id="KW-1185">Reference proteome</keyword>
<dbReference type="AlphaFoldDB" id="A0AAD1XMV2"/>
<dbReference type="Proteomes" id="UP001295684">
    <property type="component" value="Unassembled WGS sequence"/>
</dbReference>
<keyword evidence="1" id="KW-0175">Coiled coil</keyword>
<evidence type="ECO:0000256" key="2">
    <source>
        <dbReference type="SAM" id="MobiDB-lite"/>
    </source>
</evidence>
<evidence type="ECO:0000256" key="1">
    <source>
        <dbReference type="SAM" id="Coils"/>
    </source>
</evidence>